<dbReference type="OrthoDB" id="1001325at2759"/>
<proteinExistence type="predicted"/>
<protein>
    <submittedName>
        <fullName evidence="2">Uncharacterized protein</fullName>
    </submittedName>
</protein>
<evidence type="ECO:0000256" key="1">
    <source>
        <dbReference type="SAM" id="MobiDB-lite"/>
    </source>
</evidence>
<organism evidence="2 3">
    <name type="scientific">Gossypium harknessii</name>
    <dbReference type="NCBI Taxonomy" id="34285"/>
    <lineage>
        <taxon>Eukaryota</taxon>
        <taxon>Viridiplantae</taxon>
        <taxon>Streptophyta</taxon>
        <taxon>Embryophyta</taxon>
        <taxon>Tracheophyta</taxon>
        <taxon>Spermatophyta</taxon>
        <taxon>Magnoliopsida</taxon>
        <taxon>eudicotyledons</taxon>
        <taxon>Gunneridae</taxon>
        <taxon>Pentapetalae</taxon>
        <taxon>rosids</taxon>
        <taxon>malvids</taxon>
        <taxon>Malvales</taxon>
        <taxon>Malvaceae</taxon>
        <taxon>Malvoideae</taxon>
        <taxon>Gossypium</taxon>
    </lineage>
</organism>
<dbReference type="AlphaFoldDB" id="A0A7J9I9Y9"/>
<feature type="compositionally biased region" description="Basic and acidic residues" evidence="1">
    <location>
        <begin position="45"/>
        <end position="55"/>
    </location>
</feature>
<keyword evidence="3" id="KW-1185">Reference proteome</keyword>
<dbReference type="EMBL" id="JABFAD010152048">
    <property type="protein sequence ID" value="MBA0817945.1"/>
    <property type="molecule type" value="Genomic_DNA"/>
</dbReference>
<dbReference type="Proteomes" id="UP000593560">
    <property type="component" value="Unassembled WGS sequence"/>
</dbReference>
<sequence length="64" mass="7174">MIVVESMVKIGLVKDKLRSLKFEERGICEKNHKEYVVDENGNDDNCGKGNHELGRRNPTGKGTS</sequence>
<reference evidence="2 3" key="1">
    <citation type="journal article" date="2019" name="Genome Biol. Evol.">
        <title>Insights into the evolution of the New World diploid cottons (Gossypium, subgenus Houzingenia) based on genome sequencing.</title>
        <authorList>
            <person name="Grover C.E."/>
            <person name="Arick M.A. 2nd"/>
            <person name="Thrash A."/>
            <person name="Conover J.L."/>
            <person name="Sanders W.S."/>
            <person name="Peterson D.G."/>
            <person name="Frelichowski J.E."/>
            <person name="Scheffler J.A."/>
            <person name="Scheffler B.E."/>
            <person name="Wendel J.F."/>
        </authorList>
    </citation>
    <scope>NUCLEOTIDE SEQUENCE [LARGE SCALE GENOMIC DNA]</scope>
    <source>
        <strain evidence="2">0</strain>
        <tissue evidence="2">Leaf</tissue>
    </source>
</reference>
<accession>A0A7J9I9Y9</accession>
<feature type="region of interest" description="Disordered" evidence="1">
    <location>
        <begin position="38"/>
        <end position="64"/>
    </location>
</feature>
<gene>
    <name evidence="2" type="ORF">Gohar_028193</name>
</gene>
<comment type="caution">
    <text evidence="2">The sequence shown here is derived from an EMBL/GenBank/DDBJ whole genome shotgun (WGS) entry which is preliminary data.</text>
</comment>
<evidence type="ECO:0000313" key="3">
    <source>
        <dbReference type="Proteomes" id="UP000593560"/>
    </source>
</evidence>
<name>A0A7J9I9Y9_9ROSI</name>
<evidence type="ECO:0000313" key="2">
    <source>
        <dbReference type="EMBL" id="MBA0817945.1"/>
    </source>
</evidence>